<accession>A0A481YMS9</accession>
<evidence type="ECO:0000256" key="1">
    <source>
        <dbReference type="SAM" id="Phobius"/>
    </source>
</evidence>
<dbReference type="InterPro" id="IPR007404">
    <property type="entry name" value="YdjM-like"/>
</dbReference>
<dbReference type="AlphaFoldDB" id="A0A481YMS9"/>
<organism evidence="2">
    <name type="scientific">Halobacillus sp</name>
    <dbReference type="NCBI Taxonomy" id="56800"/>
    <lineage>
        <taxon>Bacteria</taxon>
        <taxon>Bacillati</taxon>
        <taxon>Bacillota</taxon>
        <taxon>Bacilli</taxon>
        <taxon>Bacillales</taxon>
        <taxon>Bacillaceae</taxon>
        <taxon>Halobacillus</taxon>
    </lineage>
</organism>
<proteinExistence type="predicted"/>
<reference evidence="2" key="1">
    <citation type="submission" date="2018-06" db="EMBL/GenBank/DDBJ databases">
        <authorList>
            <person name="Wang Y."/>
            <person name="Liu Y."/>
            <person name="Zhu B."/>
        </authorList>
    </citation>
    <scope>NUCLEOTIDE SEQUENCE</scope>
    <source>
        <strain evidence="2">Y5</strain>
    </source>
</reference>
<dbReference type="PANTHER" id="PTHR35531:SF1">
    <property type="entry name" value="INNER MEMBRANE PROTEIN YBCI-RELATED"/>
    <property type="match status" value="1"/>
</dbReference>
<feature type="transmembrane region" description="Helical" evidence="1">
    <location>
        <begin position="137"/>
        <end position="155"/>
    </location>
</feature>
<feature type="transmembrane region" description="Helical" evidence="1">
    <location>
        <begin position="31"/>
        <end position="48"/>
    </location>
</feature>
<name>A0A481YMS9_9BACI</name>
<feature type="transmembrane region" description="Helical" evidence="1">
    <location>
        <begin position="113"/>
        <end position="131"/>
    </location>
</feature>
<sequence>MLAPGHQALGLSSGLIVMTILPQMGLVPDTPFEAVLFMIFVLFGSLLPDIDTPRSKLGYHFWRILIFILLLAFGFYLFAPEYLDQYREELKVFVMLMAPLLVMVKSHRKMTHSVLFIGILTIYHVIITHFFDVPSFYFFGFITGVVSHLLGDYMTKRGIPLFYPIYRKHFRFLFTFKTGSSIEKGLVWFLSVWNIWFLVTQVF</sequence>
<protein>
    <submittedName>
        <fullName evidence="2">Putative membrane protein</fullName>
    </submittedName>
</protein>
<dbReference type="EMBL" id="MH536807">
    <property type="protein sequence ID" value="QBK67925.1"/>
    <property type="molecule type" value="Genomic_DNA"/>
</dbReference>
<feature type="transmembrane region" description="Helical" evidence="1">
    <location>
        <begin position="90"/>
        <end position="106"/>
    </location>
</feature>
<dbReference type="PANTHER" id="PTHR35531">
    <property type="entry name" value="INNER MEMBRANE PROTEIN YBCI-RELATED"/>
    <property type="match status" value="1"/>
</dbReference>
<evidence type="ECO:0000313" key="2">
    <source>
        <dbReference type="EMBL" id="QBK67925.1"/>
    </source>
</evidence>
<feature type="transmembrane region" description="Helical" evidence="1">
    <location>
        <begin position="60"/>
        <end position="78"/>
    </location>
</feature>
<dbReference type="Pfam" id="PF04307">
    <property type="entry name" value="YdjM"/>
    <property type="match status" value="1"/>
</dbReference>
<keyword evidence="1" id="KW-0472">Membrane</keyword>
<keyword evidence="1" id="KW-0812">Transmembrane</keyword>
<keyword evidence="1" id="KW-1133">Transmembrane helix</keyword>